<gene>
    <name evidence="1" type="ORF">CI238_01316</name>
</gene>
<keyword evidence="2" id="KW-1185">Reference proteome</keyword>
<sequence length="445" mass="50223">MADNTSTTPDVLLWEWDRADGDRTGSSLPTKIIGDMRRLLNNPAHISAVRHVTLRGVRAAQHFESGHLPKHLAEEEKTTLKSWFVDAKLPVVSPAALHQDADVRTTDATAVLLSRLPALKTLDVETFDRTDDDEWTKSRPPGDPFMTILNQLIISARGTSTFQNIETVKVLVPVPDEELANEFNFYLYADTVLPLFYLPQIQTLELHRVDDGRKPLSWPISEIPAATTLKELILIKCQLSEENTDQIIRVFPNLKTLRSEHVIDAEYASAWFDLAKVKDSLFTLKDSLEDLSLAITLWTSTAIDCGEAGPWGIQGSLGSLKDFKQLTRLAISLPVLLGWQTKGSAKLIDVLPENIQNLTVTNEMYFWWRYQWDDLDWDDDDPVVPRWQSLEAKIVEYLESRPRSLMELKLEISVADEEERAAELKANLVSKGEAVGVKVDVELMP</sequence>
<dbReference type="SUPFAM" id="SSF52047">
    <property type="entry name" value="RNI-like"/>
    <property type="match status" value="1"/>
</dbReference>
<dbReference type="Gene3D" id="3.80.10.10">
    <property type="entry name" value="Ribonuclease Inhibitor"/>
    <property type="match status" value="1"/>
</dbReference>
<organism evidence="1 2">
    <name type="scientific">Colletotrichum incanum</name>
    <name type="common">Soybean anthracnose fungus</name>
    <dbReference type="NCBI Taxonomy" id="1573173"/>
    <lineage>
        <taxon>Eukaryota</taxon>
        <taxon>Fungi</taxon>
        <taxon>Dikarya</taxon>
        <taxon>Ascomycota</taxon>
        <taxon>Pezizomycotina</taxon>
        <taxon>Sordariomycetes</taxon>
        <taxon>Hypocreomycetidae</taxon>
        <taxon>Glomerellales</taxon>
        <taxon>Glomerellaceae</taxon>
        <taxon>Colletotrichum</taxon>
        <taxon>Colletotrichum spaethianum species complex</taxon>
    </lineage>
</organism>
<dbReference type="EMBL" id="LFIW01002106">
    <property type="protein sequence ID" value="KZL79436.1"/>
    <property type="molecule type" value="Genomic_DNA"/>
</dbReference>
<proteinExistence type="predicted"/>
<protein>
    <submittedName>
        <fullName evidence="1">F-box protein</fullName>
    </submittedName>
</protein>
<accession>A0A166ZVU8</accession>
<comment type="caution">
    <text evidence="1">The sequence shown here is derived from an EMBL/GenBank/DDBJ whole genome shotgun (WGS) entry which is preliminary data.</text>
</comment>
<dbReference type="Proteomes" id="UP000076584">
    <property type="component" value="Unassembled WGS sequence"/>
</dbReference>
<reference evidence="1 2" key="1">
    <citation type="submission" date="2015-06" db="EMBL/GenBank/DDBJ databases">
        <title>Survival trade-offs in plant roots during colonization by closely related pathogenic and mutualistic fungi.</title>
        <authorList>
            <person name="Hacquard S."/>
            <person name="Kracher B."/>
            <person name="Hiruma K."/>
            <person name="Weinman A."/>
            <person name="Muench P."/>
            <person name="Garrido Oter R."/>
            <person name="Ver Loren van Themaat E."/>
            <person name="Dallerey J.-F."/>
            <person name="Damm U."/>
            <person name="Henrissat B."/>
            <person name="Lespinet O."/>
            <person name="Thon M."/>
            <person name="Kemen E."/>
            <person name="McHardy A.C."/>
            <person name="Schulze-Lefert P."/>
            <person name="O'Connell R.J."/>
        </authorList>
    </citation>
    <scope>NUCLEOTIDE SEQUENCE [LARGE SCALE GENOMIC DNA]</scope>
    <source>
        <strain evidence="1 2">MAFF 238704</strain>
    </source>
</reference>
<dbReference type="AlphaFoldDB" id="A0A166ZVU8"/>
<evidence type="ECO:0000313" key="2">
    <source>
        <dbReference type="Proteomes" id="UP000076584"/>
    </source>
</evidence>
<dbReference type="InterPro" id="IPR032675">
    <property type="entry name" value="LRR_dom_sf"/>
</dbReference>
<evidence type="ECO:0000313" key="1">
    <source>
        <dbReference type="EMBL" id="KZL79436.1"/>
    </source>
</evidence>
<name>A0A166ZVU8_COLIC</name>